<evidence type="ECO:0000313" key="9">
    <source>
        <dbReference type="Proteomes" id="UP000614424"/>
    </source>
</evidence>
<feature type="transmembrane region" description="Helical" evidence="6">
    <location>
        <begin position="283"/>
        <end position="301"/>
    </location>
</feature>
<dbReference type="Pfam" id="PF07690">
    <property type="entry name" value="MFS_1"/>
    <property type="match status" value="1"/>
</dbReference>
<evidence type="ECO:0000256" key="2">
    <source>
        <dbReference type="ARBA" id="ARBA00022448"/>
    </source>
</evidence>
<feature type="transmembrane region" description="Helical" evidence="6">
    <location>
        <begin position="242"/>
        <end position="263"/>
    </location>
</feature>
<dbReference type="GO" id="GO:0016020">
    <property type="term" value="C:membrane"/>
    <property type="evidence" value="ECO:0007669"/>
    <property type="project" value="UniProtKB-SubCell"/>
</dbReference>
<feature type="transmembrane region" description="Helical" evidence="6">
    <location>
        <begin position="95"/>
        <end position="114"/>
    </location>
</feature>
<organism evidence="8 9">
    <name type="scientific">Candidatus Desulfobia pelagia</name>
    <dbReference type="NCBI Taxonomy" id="2841692"/>
    <lineage>
        <taxon>Bacteria</taxon>
        <taxon>Pseudomonadati</taxon>
        <taxon>Thermodesulfobacteriota</taxon>
        <taxon>Desulfobulbia</taxon>
        <taxon>Desulfobulbales</taxon>
        <taxon>Desulfobulbaceae</taxon>
        <taxon>Candidatus Desulfobia</taxon>
    </lineage>
</organism>
<dbReference type="InterPro" id="IPR036259">
    <property type="entry name" value="MFS_trans_sf"/>
</dbReference>
<keyword evidence="3 6" id="KW-0812">Transmembrane</keyword>
<dbReference type="Pfam" id="PF13000">
    <property type="entry name" value="Acatn"/>
    <property type="match status" value="1"/>
</dbReference>
<evidence type="ECO:0000256" key="3">
    <source>
        <dbReference type="ARBA" id="ARBA00022692"/>
    </source>
</evidence>
<evidence type="ECO:0000256" key="4">
    <source>
        <dbReference type="ARBA" id="ARBA00022989"/>
    </source>
</evidence>
<dbReference type="PANTHER" id="PTHR12778">
    <property type="entry name" value="SOLUTE CARRIER FAMILY 33 ACETYL-COA TRANSPORTER -RELATED"/>
    <property type="match status" value="1"/>
</dbReference>
<gene>
    <name evidence="8" type="ORF">H8E41_13960</name>
</gene>
<dbReference type="AlphaFoldDB" id="A0A8J6TGL5"/>
<evidence type="ECO:0000256" key="5">
    <source>
        <dbReference type="ARBA" id="ARBA00023136"/>
    </source>
</evidence>
<dbReference type="PANTHER" id="PTHR12778:SF10">
    <property type="entry name" value="MAJOR FACILITATOR SUPERFAMILY DOMAIN-CONTAINING PROTEIN 3"/>
    <property type="match status" value="1"/>
</dbReference>
<feature type="transmembrane region" description="Helical" evidence="6">
    <location>
        <begin position="120"/>
        <end position="144"/>
    </location>
</feature>
<sequence length="433" mass="46847">MKKNSKGQAGWLESVRVYSNRRVLSILFLGFSSGLPLALTFGTLSLWLAEAGVSKTNIGLFALAGTPYTFKFLWAPLVDRMPLPFLTRRLGRRRSWALVTQVFLMAAIFSLGATDPSSNAYFTALLALMVAFCSATQDIVIDAYRVEILEENQYGAGAAMIVLGYRIGMLVSGAGALYLASFFGWFAAYAFMGCLVMVGMVTVLLNPEPINSSPLQREDGLVAWIRDAVIAPFSEFMGRKGWLLILLFILLYKFGDALAGVMSNPFYLELGFSKIDIANISKAFGLAATIIGGIIGGMLVSRMGIVKSLVVCGLLQMFSNLMFVYLAMKGHNLAVLTATIAIENLSGGMGTAAFVGYLSGLCNVAYTATQYALLSSFMAFGRTLLSSTGGWFADQLSWVSFFLLTTAAAIPGLLLLAWMARRFPQAVRIKKGV</sequence>
<dbReference type="Gene3D" id="1.20.1250.20">
    <property type="entry name" value="MFS general substrate transporter like domains"/>
    <property type="match status" value="2"/>
</dbReference>
<comment type="subcellular location">
    <subcellularLocation>
        <location evidence="1">Membrane</location>
        <topology evidence="1">Multi-pass membrane protein</topology>
    </subcellularLocation>
</comment>
<proteinExistence type="predicted"/>
<feature type="transmembrane region" description="Helical" evidence="6">
    <location>
        <begin position="398"/>
        <end position="420"/>
    </location>
</feature>
<dbReference type="InterPro" id="IPR004752">
    <property type="entry name" value="AmpG_permease/AT-1"/>
</dbReference>
<dbReference type="InterPro" id="IPR020846">
    <property type="entry name" value="MFS_dom"/>
</dbReference>
<feature type="transmembrane region" description="Helical" evidence="6">
    <location>
        <begin position="156"/>
        <end position="180"/>
    </location>
</feature>
<feature type="domain" description="Major facilitator superfamily (MFS) profile" evidence="7">
    <location>
        <begin position="241"/>
        <end position="433"/>
    </location>
</feature>
<keyword evidence="2" id="KW-0813">Transport</keyword>
<keyword evidence="4 6" id="KW-1133">Transmembrane helix</keyword>
<feature type="transmembrane region" description="Helical" evidence="6">
    <location>
        <begin position="186"/>
        <end position="205"/>
    </location>
</feature>
<feature type="transmembrane region" description="Helical" evidence="6">
    <location>
        <begin position="371"/>
        <end position="392"/>
    </location>
</feature>
<dbReference type="SUPFAM" id="SSF103473">
    <property type="entry name" value="MFS general substrate transporter"/>
    <property type="match status" value="1"/>
</dbReference>
<keyword evidence="5 6" id="KW-0472">Membrane</keyword>
<evidence type="ECO:0000259" key="7">
    <source>
        <dbReference type="PROSITE" id="PS50850"/>
    </source>
</evidence>
<dbReference type="GO" id="GO:0035348">
    <property type="term" value="P:acetyl-CoA transmembrane transport"/>
    <property type="evidence" value="ECO:0007669"/>
    <property type="project" value="InterPro"/>
</dbReference>
<dbReference type="CDD" id="cd17486">
    <property type="entry name" value="MFS_AmpG_like"/>
    <property type="match status" value="1"/>
</dbReference>
<protein>
    <submittedName>
        <fullName evidence="8">AmpG family muropeptide MFS transporter</fullName>
    </submittedName>
</protein>
<evidence type="ECO:0000256" key="6">
    <source>
        <dbReference type="SAM" id="Phobius"/>
    </source>
</evidence>
<feature type="transmembrane region" description="Helical" evidence="6">
    <location>
        <begin position="308"/>
        <end position="328"/>
    </location>
</feature>
<evidence type="ECO:0000313" key="8">
    <source>
        <dbReference type="EMBL" id="MBC8318998.1"/>
    </source>
</evidence>
<feature type="transmembrane region" description="Helical" evidence="6">
    <location>
        <begin position="55"/>
        <end position="74"/>
    </location>
</feature>
<dbReference type="PROSITE" id="PS50850">
    <property type="entry name" value="MFS"/>
    <property type="match status" value="1"/>
</dbReference>
<feature type="transmembrane region" description="Helical" evidence="6">
    <location>
        <begin position="26"/>
        <end position="49"/>
    </location>
</feature>
<dbReference type="GO" id="GO:0008521">
    <property type="term" value="F:acetyl-CoA transmembrane transporter activity"/>
    <property type="evidence" value="ECO:0007669"/>
    <property type="project" value="InterPro"/>
</dbReference>
<name>A0A8J6TGL5_9BACT</name>
<dbReference type="InterPro" id="IPR024371">
    <property type="entry name" value="AcetylCoA_trans_1-like"/>
</dbReference>
<comment type="caution">
    <text evidence="8">The sequence shown here is derived from an EMBL/GenBank/DDBJ whole genome shotgun (WGS) entry which is preliminary data.</text>
</comment>
<dbReference type="FunFam" id="1.20.1250.20:FF:000072">
    <property type="entry name" value="Muropeptide transporter AmpG"/>
    <property type="match status" value="1"/>
</dbReference>
<accession>A0A8J6TGL5</accession>
<reference evidence="8 9" key="1">
    <citation type="submission" date="2020-08" db="EMBL/GenBank/DDBJ databases">
        <title>Bridging the membrane lipid divide: bacteria of the FCB group superphylum have the potential to synthesize archaeal ether lipids.</title>
        <authorList>
            <person name="Villanueva L."/>
            <person name="Von Meijenfeldt F.A.B."/>
            <person name="Westbye A.B."/>
            <person name="Yadav S."/>
            <person name="Hopmans E.C."/>
            <person name="Dutilh B.E."/>
            <person name="Sinninghe Damste J.S."/>
        </authorList>
    </citation>
    <scope>NUCLEOTIDE SEQUENCE [LARGE SCALE GENOMIC DNA]</scope>
    <source>
        <strain evidence="8">NIOZ-UU47</strain>
    </source>
</reference>
<dbReference type="Proteomes" id="UP000614424">
    <property type="component" value="Unassembled WGS sequence"/>
</dbReference>
<dbReference type="NCBIfam" id="TIGR00901">
    <property type="entry name" value="2A0125"/>
    <property type="match status" value="1"/>
</dbReference>
<dbReference type="InterPro" id="IPR011701">
    <property type="entry name" value="MFS"/>
</dbReference>
<dbReference type="EMBL" id="JACNJZ010000209">
    <property type="protein sequence ID" value="MBC8318998.1"/>
    <property type="molecule type" value="Genomic_DNA"/>
</dbReference>
<evidence type="ECO:0000256" key="1">
    <source>
        <dbReference type="ARBA" id="ARBA00004141"/>
    </source>
</evidence>
<feature type="transmembrane region" description="Helical" evidence="6">
    <location>
        <begin position="334"/>
        <end position="359"/>
    </location>
</feature>